<name>A0A7J5UT62_9MICO</name>
<dbReference type="NCBIfam" id="NF006153">
    <property type="entry name" value="PRK08296.1-5"/>
    <property type="match status" value="1"/>
</dbReference>
<dbReference type="AlphaFoldDB" id="A0A7J5UT62"/>
<dbReference type="EMBL" id="WHJE01000009">
    <property type="protein sequence ID" value="KAE8765461.1"/>
    <property type="molecule type" value="Genomic_DNA"/>
</dbReference>
<dbReference type="PANTHER" id="PTHR43615">
    <property type="entry name" value="PHOSPHOENOLPYRUVATE SYNTHASE-RELATED"/>
    <property type="match status" value="1"/>
</dbReference>
<dbReference type="PANTHER" id="PTHR43615:SF1">
    <property type="entry name" value="PPDK_N DOMAIN-CONTAINING PROTEIN"/>
    <property type="match status" value="1"/>
</dbReference>
<dbReference type="InterPro" id="IPR051549">
    <property type="entry name" value="PEP_Utilizing_Enz"/>
</dbReference>
<dbReference type="RefSeq" id="WP_152202986.1">
    <property type="nucleotide sequence ID" value="NZ_VUKF01000021.1"/>
</dbReference>
<keyword evidence="3" id="KW-1185">Reference proteome</keyword>
<feature type="domain" description="PEP-utilising enzyme mobile" evidence="1">
    <location>
        <begin position="530"/>
        <end position="600"/>
    </location>
</feature>
<dbReference type="SUPFAM" id="SSF52009">
    <property type="entry name" value="Phosphohistidine domain"/>
    <property type="match status" value="1"/>
</dbReference>
<evidence type="ECO:0000313" key="2">
    <source>
        <dbReference type="EMBL" id="KAE8765461.1"/>
    </source>
</evidence>
<proteinExistence type="predicted"/>
<gene>
    <name evidence="2" type="ORF">GB883_03460</name>
</gene>
<dbReference type="GO" id="GO:0016772">
    <property type="term" value="F:transferase activity, transferring phosphorus-containing groups"/>
    <property type="evidence" value="ECO:0007669"/>
    <property type="project" value="InterPro"/>
</dbReference>
<sequence>MTDTARRFAFFDEAEPPAGAEGWESMYPYYLVPSEETREHENAQFWFADTMHWSRGCHPFDSIGAEAVYLGVGTFSTRIFALPVSLGLDVRVVNGYVYISPLNVTDPAEIQRRAALFQDRAGYYYANWDELYGRWKTKMEGAIASLRTITFPPLPEFDPAEVVTEARGRSTALAIIENYHRLIDEFFAIWQYHFEFLNLGYGGYITFFQFCKNAFPLITDQTISRMVAGVEVLAFRPDDELRRLAALAVDLGLTAVVTAGTAPEETLGALRGSAEGRQWLEAFEAAKTPWFNYFSEYGFTHDQQTWASDLSIPLQGIARYAAKIAAGEDISRPVERLRAERDEIVAEYRALLTEDEAKQFDELVGLAGKVFPYIEEHNIYVEHWAHDVFWQKAWELADLLVAAGFFEQRDDLFYLNRFELDTALFDVVDSWAIGVPARGKQRWQKEIARRRGIVAALQAAPAPPAFGIPPEQVTDPFAVMNYGVTTERVADWLGSGDGGTTTLTGGPGSLGVVEGKVRVLKSENDLPELQPGEILVAPITAPSWAPAFAVAAGVITDIGGMMCHAAIVCREYGIPAVVGTGFATTRLTTGQRVRVDGKAGTVTVLDEAPAAEAPEPARTTEEISG</sequence>
<dbReference type="NCBIfam" id="NF006150">
    <property type="entry name" value="PRK08296.1-2"/>
    <property type="match status" value="1"/>
</dbReference>
<reference evidence="2 3" key="1">
    <citation type="submission" date="2019-10" db="EMBL/GenBank/DDBJ databases">
        <title>Georgenia wutianyii sp. nov. and Georgenia yuyongxinii sp. nov. isolated from plateau pika (Ochotona curzoniae) in the Qinghai-Tibet plateau of China.</title>
        <authorList>
            <person name="Tian Z."/>
        </authorList>
    </citation>
    <scope>NUCLEOTIDE SEQUENCE [LARGE SCALE GENOMIC DNA]</scope>
    <source>
        <strain evidence="2 3">DSM 21501</strain>
    </source>
</reference>
<comment type="caution">
    <text evidence="2">The sequence shown here is derived from an EMBL/GenBank/DDBJ whole genome shotgun (WGS) entry which is preliminary data.</text>
</comment>
<dbReference type="InterPro" id="IPR036637">
    <property type="entry name" value="Phosphohistidine_dom_sf"/>
</dbReference>
<dbReference type="InterPro" id="IPR008279">
    <property type="entry name" value="PEP-util_enz_mobile_dom"/>
</dbReference>
<dbReference type="Pfam" id="PF00391">
    <property type="entry name" value="PEP-utilizers"/>
    <property type="match status" value="1"/>
</dbReference>
<protein>
    <recommendedName>
        <fullName evidence="1">PEP-utilising enzyme mobile domain-containing protein</fullName>
    </recommendedName>
</protein>
<dbReference type="Proteomes" id="UP000451860">
    <property type="component" value="Unassembled WGS sequence"/>
</dbReference>
<evidence type="ECO:0000259" key="1">
    <source>
        <dbReference type="Pfam" id="PF00391"/>
    </source>
</evidence>
<dbReference type="OrthoDB" id="9765468at2"/>
<dbReference type="Gene3D" id="3.50.30.10">
    <property type="entry name" value="Phosphohistidine domain"/>
    <property type="match status" value="1"/>
</dbReference>
<accession>A0A7J5UT62</accession>
<organism evidence="2 3">
    <name type="scientific">Georgenia thermotolerans</name>
    <dbReference type="NCBI Taxonomy" id="527326"/>
    <lineage>
        <taxon>Bacteria</taxon>
        <taxon>Bacillati</taxon>
        <taxon>Actinomycetota</taxon>
        <taxon>Actinomycetes</taxon>
        <taxon>Micrococcales</taxon>
        <taxon>Bogoriellaceae</taxon>
        <taxon>Georgenia</taxon>
    </lineage>
</organism>
<evidence type="ECO:0000313" key="3">
    <source>
        <dbReference type="Proteomes" id="UP000451860"/>
    </source>
</evidence>